<gene>
    <name evidence="2" type="ORF">HDA36_004734</name>
</gene>
<dbReference type="NCBIfam" id="TIGR02452">
    <property type="entry name" value="TIGR02452 family protein"/>
    <property type="match status" value="1"/>
</dbReference>
<dbReference type="AlphaFoldDB" id="A0A7W8VG00"/>
<sequence>MSTRLRQQWTETRDAVERGYYTVDGRKADLTGHLAAMREGIRLYLPDELPALADAAVSARRPGAPETRTEVTGESTLRAARRMAADGPVAVLNFASARNPGGGVANGARAQEESLARSSALYDSLVRRPEFYEHHRAERSLVYTDRIIYSPGVPVFREDGGGWLDEPYTAAFLTAAAPNRRMIERNTPERRDQVRPALVSRSRGVLAVAADRGHTRLVLGAWGCGVFGNHPAEVAEVFHDHLTGAFAGVFEEVTFAVLDRPDGPTRRAFADVFGG</sequence>
<comment type="caution">
    <text evidence="2">The sequence shown here is derived from an EMBL/GenBank/DDBJ whole genome shotgun (WGS) entry which is preliminary data.</text>
</comment>
<dbReference type="Gene3D" id="3.40.220.10">
    <property type="entry name" value="Leucine Aminopeptidase, subunit E, domain 1"/>
    <property type="match status" value="1"/>
</dbReference>
<dbReference type="InterPro" id="IPR019261">
    <property type="entry name" value="PARG_cat_microbial"/>
</dbReference>
<dbReference type="RefSeq" id="WP_184395434.1">
    <property type="nucleotide sequence ID" value="NZ_BAAAJD010000060.1"/>
</dbReference>
<dbReference type="Pfam" id="PF10021">
    <property type="entry name" value="PARG_cat_microb"/>
    <property type="match status" value="1"/>
</dbReference>
<feature type="domain" description="Microbial-type PARG catalytic" evidence="1">
    <location>
        <begin position="11"/>
        <end position="158"/>
    </location>
</feature>
<dbReference type="PIRSF" id="PIRSF014899">
    <property type="entry name" value="UCP014899"/>
    <property type="match status" value="1"/>
</dbReference>
<dbReference type="PANTHER" id="PTHR35596">
    <property type="entry name" value="DUF2263 DOMAIN-CONTAINING PROTEIN"/>
    <property type="match status" value="1"/>
</dbReference>
<dbReference type="Proteomes" id="UP000572635">
    <property type="component" value="Unassembled WGS sequence"/>
</dbReference>
<dbReference type="InterPro" id="IPR012664">
    <property type="entry name" value="CHP02452"/>
</dbReference>
<name>A0A7W8VG00_9ACTN</name>
<dbReference type="SUPFAM" id="SSF52949">
    <property type="entry name" value="Macro domain-like"/>
    <property type="match status" value="1"/>
</dbReference>
<dbReference type="EMBL" id="JACHDB010000001">
    <property type="protein sequence ID" value="MBB5434650.1"/>
    <property type="molecule type" value="Genomic_DNA"/>
</dbReference>
<accession>A0A7W8VG00</accession>
<evidence type="ECO:0000313" key="3">
    <source>
        <dbReference type="Proteomes" id="UP000572635"/>
    </source>
</evidence>
<evidence type="ECO:0000313" key="2">
    <source>
        <dbReference type="EMBL" id="MBB5434650.1"/>
    </source>
</evidence>
<protein>
    <submittedName>
        <fullName evidence="2">Uncharacterized protein (TIGR02452 family)</fullName>
    </submittedName>
</protein>
<proteinExistence type="predicted"/>
<reference evidence="2 3" key="1">
    <citation type="submission" date="2020-08" db="EMBL/GenBank/DDBJ databases">
        <title>Sequencing the genomes of 1000 actinobacteria strains.</title>
        <authorList>
            <person name="Klenk H.-P."/>
        </authorList>
    </citation>
    <scope>NUCLEOTIDE SEQUENCE [LARGE SCALE GENOMIC DNA]</scope>
    <source>
        <strain evidence="2 3">DSM 44551</strain>
    </source>
</reference>
<dbReference type="InterPro" id="IPR043472">
    <property type="entry name" value="Macro_dom-like"/>
</dbReference>
<organism evidence="2 3">
    <name type="scientific">Nocardiopsis composta</name>
    <dbReference type="NCBI Taxonomy" id="157465"/>
    <lineage>
        <taxon>Bacteria</taxon>
        <taxon>Bacillati</taxon>
        <taxon>Actinomycetota</taxon>
        <taxon>Actinomycetes</taxon>
        <taxon>Streptosporangiales</taxon>
        <taxon>Nocardiopsidaceae</taxon>
        <taxon>Nocardiopsis</taxon>
    </lineage>
</organism>
<dbReference type="PANTHER" id="PTHR35596:SF1">
    <property type="entry name" value="MICROBIAL-TYPE PARG CATALYTIC DOMAIN-CONTAINING PROTEIN"/>
    <property type="match status" value="1"/>
</dbReference>
<keyword evidence="3" id="KW-1185">Reference proteome</keyword>
<evidence type="ECO:0000259" key="1">
    <source>
        <dbReference type="Pfam" id="PF10021"/>
    </source>
</evidence>